<name>A0A8S2ULE8_9BILA</name>
<dbReference type="Proteomes" id="UP000676336">
    <property type="component" value="Unassembled WGS sequence"/>
</dbReference>
<proteinExistence type="predicted"/>
<dbReference type="AlphaFoldDB" id="A0A8S2ULE8"/>
<organism evidence="1 2">
    <name type="scientific">Rotaria magnacalcarata</name>
    <dbReference type="NCBI Taxonomy" id="392030"/>
    <lineage>
        <taxon>Eukaryota</taxon>
        <taxon>Metazoa</taxon>
        <taxon>Spiralia</taxon>
        <taxon>Gnathifera</taxon>
        <taxon>Rotifera</taxon>
        <taxon>Eurotatoria</taxon>
        <taxon>Bdelloidea</taxon>
        <taxon>Philodinida</taxon>
        <taxon>Philodinidae</taxon>
        <taxon>Rotaria</taxon>
    </lineage>
</organism>
<evidence type="ECO:0000313" key="2">
    <source>
        <dbReference type="Proteomes" id="UP000676336"/>
    </source>
</evidence>
<sequence>MIEHEAADILEYFLKVHRDEFDDHFHAAISSSDIELKTYELLSNIKSDKIYDVLLSSDCAYFNR</sequence>
<feature type="non-terminal residue" evidence="1">
    <location>
        <position position="64"/>
    </location>
</feature>
<gene>
    <name evidence="1" type="ORF">SMN809_LOCUS28157</name>
</gene>
<protein>
    <submittedName>
        <fullName evidence="1">Uncharacterized protein</fullName>
    </submittedName>
</protein>
<reference evidence="1" key="1">
    <citation type="submission" date="2021-02" db="EMBL/GenBank/DDBJ databases">
        <authorList>
            <person name="Nowell W R."/>
        </authorList>
    </citation>
    <scope>NUCLEOTIDE SEQUENCE</scope>
</reference>
<evidence type="ECO:0000313" key="1">
    <source>
        <dbReference type="EMBL" id="CAF4349039.1"/>
    </source>
</evidence>
<comment type="caution">
    <text evidence="1">The sequence shown here is derived from an EMBL/GenBank/DDBJ whole genome shotgun (WGS) entry which is preliminary data.</text>
</comment>
<accession>A0A8S2ULE8</accession>
<dbReference type="EMBL" id="CAJOBI010046244">
    <property type="protein sequence ID" value="CAF4349039.1"/>
    <property type="molecule type" value="Genomic_DNA"/>
</dbReference>